<reference evidence="3" key="1">
    <citation type="submission" date="2017-04" db="EMBL/GenBank/DDBJ databases">
        <authorList>
            <person name="Varghese N."/>
            <person name="Submissions S."/>
        </authorList>
    </citation>
    <scope>NUCLEOTIDE SEQUENCE [LARGE SCALE GENOMIC DNA]</scope>
    <source>
        <strain evidence="3">RKEM611</strain>
    </source>
</reference>
<protein>
    <submittedName>
        <fullName evidence="2">Uncharacterized protein</fullName>
    </submittedName>
</protein>
<feature type="transmembrane region" description="Helical" evidence="1">
    <location>
        <begin position="39"/>
        <end position="62"/>
    </location>
</feature>
<keyword evidence="1" id="KW-0812">Transmembrane</keyword>
<evidence type="ECO:0000256" key="1">
    <source>
        <dbReference type="SAM" id="Phobius"/>
    </source>
</evidence>
<sequence>MNKLLIAVTVASLIFICNYYLLGYIQILARKKNYIRAGYWLRLSFIPPTVAMILATTAHFSFSELLKSWFNWVAFYRVLVIAACVWFAWSFFQIIFQSIYLRLDVTK</sequence>
<dbReference type="STRING" id="1513793.SAMN06296036_10637"/>
<organism evidence="2 3">
    <name type="scientific">Pseudobacteriovorax antillogorgiicola</name>
    <dbReference type="NCBI Taxonomy" id="1513793"/>
    <lineage>
        <taxon>Bacteria</taxon>
        <taxon>Pseudomonadati</taxon>
        <taxon>Bdellovibrionota</taxon>
        <taxon>Oligoflexia</taxon>
        <taxon>Oligoflexales</taxon>
        <taxon>Pseudobacteriovoracaceae</taxon>
        <taxon>Pseudobacteriovorax</taxon>
    </lineage>
</organism>
<keyword evidence="1" id="KW-0472">Membrane</keyword>
<feature type="transmembrane region" description="Helical" evidence="1">
    <location>
        <begin position="6"/>
        <end position="27"/>
    </location>
</feature>
<dbReference type="Proteomes" id="UP000192907">
    <property type="component" value="Unassembled WGS sequence"/>
</dbReference>
<proteinExistence type="predicted"/>
<accession>A0A1Y6BKK7</accession>
<dbReference type="EMBL" id="FWZT01000006">
    <property type="protein sequence ID" value="SMF16420.1"/>
    <property type="molecule type" value="Genomic_DNA"/>
</dbReference>
<name>A0A1Y6BKK7_9BACT</name>
<feature type="transmembrane region" description="Helical" evidence="1">
    <location>
        <begin position="74"/>
        <end position="101"/>
    </location>
</feature>
<keyword evidence="3" id="KW-1185">Reference proteome</keyword>
<keyword evidence="1" id="KW-1133">Transmembrane helix</keyword>
<dbReference type="RefSeq" id="WP_132318076.1">
    <property type="nucleotide sequence ID" value="NZ_FWZT01000006.1"/>
</dbReference>
<evidence type="ECO:0000313" key="3">
    <source>
        <dbReference type="Proteomes" id="UP000192907"/>
    </source>
</evidence>
<dbReference type="AlphaFoldDB" id="A0A1Y6BKK7"/>
<gene>
    <name evidence="2" type="ORF">SAMN06296036_10637</name>
</gene>
<evidence type="ECO:0000313" key="2">
    <source>
        <dbReference type="EMBL" id="SMF16420.1"/>
    </source>
</evidence>